<accession>A0A0F8Y7B3</accession>
<reference evidence="2" key="1">
    <citation type="journal article" date="2015" name="Nature">
        <title>Complex archaea that bridge the gap between prokaryotes and eukaryotes.</title>
        <authorList>
            <person name="Spang A."/>
            <person name="Saw J.H."/>
            <person name="Jorgensen S.L."/>
            <person name="Zaremba-Niedzwiedzka K."/>
            <person name="Martijn J."/>
            <person name="Lind A.E."/>
            <person name="van Eijk R."/>
            <person name="Schleper C."/>
            <person name="Guy L."/>
            <person name="Ettema T.J."/>
        </authorList>
    </citation>
    <scope>NUCLEOTIDE SEQUENCE</scope>
</reference>
<feature type="region of interest" description="Disordered" evidence="1">
    <location>
        <begin position="81"/>
        <end position="129"/>
    </location>
</feature>
<dbReference type="AlphaFoldDB" id="A0A0F8Y7B3"/>
<feature type="compositionally biased region" description="Low complexity" evidence="1">
    <location>
        <begin position="91"/>
        <end position="100"/>
    </location>
</feature>
<feature type="compositionally biased region" description="Basic residues" evidence="1">
    <location>
        <begin position="118"/>
        <end position="129"/>
    </location>
</feature>
<protein>
    <submittedName>
        <fullName evidence="2">Uncharacterized protein</fullName>
    </submittedName>
</protein>
<comment type="caution">
    <text evidence="2">The sequence shown here is derived from an EMBL/GenBank/DDBJ whole genome shotgun (WGS) entry which is preliminary data.</text>
</comment>
<evidence type="ECO:0000256" key="1">
    <source>
        <dbReference type="SAM" id="MobiDB-lite"/>
    </source>
</evidence>
<dbReference type="EMBL" id="LAZR01068228">
    <property type="protein sequence ID" value="KKK50034.1"/>
    <property type="molecule type" value="Genomic_DNA"/>
</dbReference>
<proteinExistence type="predicted"/>
<name>A0A0F8Y7B3_9ZZZZ</name>
<gene>
    <name evidence="2" type="ORF">LCGC14_3129070</name>
</gene>
<sequence>MTIDARNEQTGETVSVSRISRGIMWCPWCGHSQQVGLRRACANCGAIWVGEYNEITMVSSTMEPIKVDITWAEVVDDNSDDLSGLGVQIGEPGAEAVAPEEPQPKPKRTRSIKEPKTKRPNRGKGKLAR</sequence>
<organism evidence="2">
    <name type="scientific">marine sediment metagenome</name>
    <dbReference type="NCBI Taxonomy" id="412755"/>
    <lineage>
        <taxon>unclassified sequences</taxon>
        <taxon>metagenomes</taxon>
        <taxon>ecological metagenomes</taxon>
    </lineage>
</organism>
<evidence type="ECO:0000313" key="2">
    <source>
        <dbReference type="EMBL" id="KKK50034.1"/>
    </source>
</evidence>